<feature type="transmembrane region" description="Helical" evidence="1">
    <location>
        <begin position="230"/>
        <end position="251"/>
    </location>
</feature>
<name>A0A8T1WJJ9_9STRA</name>
<reference evidence="2" key="1">
    <citation type="submission" date="2021-02" db="EMBL/GenBank/DDBJ databases">
        <authorList>
            <person name="Palmer J.M."/>
        </authorList>
    </citation>
    <scope>NUCLEOTIDE SEQUENCE</scope>
    <source>
        <strain evidence="2">SCRP23</strain>
    </source>
</reference>
<dbReference type="AlphaFoldDB" id="A0A8T1WJJ9"/>
<protein>
    <recommendedName>
        <fullName evidence="4">F-box domain-containing protein</fullName>
    </recommendedName>
</protein>
<organism evidence="2 3">
    <name type="scientific">Phytophthora boehmeriae</name>
    <dbReference type="NCBI Taxonomy" id="109152"/>
    <lineage>
        <taxon>Eukaryota</taxon>
        <taxon>Sar</taxon>
        <taxon>Stramenopiles</taxon>
        <taxon>Oomycota</taxon>
        <taxon>Peronosporomycetes</taxon>
        <taxon>Peronosporales</taxon>
        <taxon>Peronosporaceae</taxon>
        <taxon>Phytophthora</taxon>
    </lineage>
</organism>
<evidence type="ECO:0000256" key="1">
    <source>
        <dbReference type="SAM" id="Phobius"/>
    </source>
</evidence>
<keyword evidence="1" id="KW-0472">Membrane</keyword>
<keyword evidence="1" id="KW-1133">Transmembrane helix</keyword>
<keyword evidence="3" id="KW-1185">Reference proteome</keyword>
<dbReference type="OrthoDB" id="101791at2759"/>
<comment type="caution">
    <text evidence="2">The sequence shown here is derived from an EMBL/GenBank/DDBJ whole genome shotgun (WGS) entry which is preliminary data.</text>
</comment>
<feature type="transmembrane region" description="Helical" evidence="1">
    <location>
        <begin position="257"/>
        <end position="275"/>
    </location>
</feature>
<keyword evidence="1" id="KW-0812">Transmembrane</keyword>
<dbReference type="EMBL" id="JAGDFL010000342">
    <property type="protein sequence ID" value="KAG7392210.1"/>
    <property type="molecule type" value="Genomic_DNA"/>
</dbReference>
<dbReference type="Proteomes" id="UP000693981">
    <property type="component" value="Unassembled WGS sequence"/>
</dbReference>
<feature type="transmembrane region" description="Helical" evidence="1">
    <location>
        <begin position="204"/>
        <end position="223"/>
    </location>
</feature>
<proteinExistence type="predicted"/>
<accession>A0A8T1WJJ9</accession>
<sequence length="292" mass="32886">MDDDSSDERLPLLPLSASTAEEARLHNLGKRVKLHSKRLRQLWPRIAVFLSLRDVVALGSTCHRLKRLLDNERVWRDKYDRATNEHLTQLLLPHYDSRFGDEVPSKEKLLRVIHARHLHDPTSALQHRLREAEREVFQLEQWQRKVRSVVRMNVPLVLVLCCLSVWSYSCAKSTAHPELYAPSAHGTGAGNGALEADLVNPVKTFVLVTDLLLLISLVILGIGEIADKGLYSVGVLIAIEVAVMLAEFVAWSSVLQVIHSCLVLAMLVLNLGLIAQKREEYVREVAAFQASY</sequence>
<evidence type="ECO:0008006" key="4">
    <source>
        <dbReference type="Google" id="ProtNLM"/>
    </source>
</evidence>
<evidence type="ECO:0000313" key="3">
    <source>
        <dbReference type="Proteomes" id="UP000693981"/>
    </source>
</evidence>
<evidence type="ECO:0000313" key="2">
    <source>
        <dbReference type="EMBL" id="KAG7392210.1"/>
    </source>
</evidence>
<gene>
    <name evidence="2" type="ORF">PHYBOEH_006464</name>
</gene>
<feature type="transmembrane region" description="Helical" evidence="1">
    <location>
        <begin position="149"/>
        <end position="169"/>
    </location>
</feature>